<name>A0A149VUU9_9PROT</name>
<keyword evidence="2" id="KW-1185">Reference proteome</keyword>
<protein>
    <submittedName>
        <fullName evidence="1">Uncharacterized protein</fullName>
    </submittedName>
</protein>
<dbReference type="EMBL" id="LRRD01000196">
    <property type="protein sequence ID" value="KXW56989.1"/>
    <property type="molecule type" value="Genomic_DNA"/>
</dbReference>
<gene>
    <name evidence="1" type="ORF">FEMY_24930</name>
</gene>
<organism evidence="1 2">
    <name type="scientific">Ferrovum myxofaciens</name>
    <dbReference type="NCBI Taxonomy" id="416213"/>
    <lineage>
        <taxon>Bacteria</taxon>
        <taxon>Pseudomonadati</taxon>
        <taxon>Pseudomonadota</taxon>
        <taxon>Betaproteobacteria</taxon>
        <taxon>Ferrovales</taxon>
        <taxon>Ferrovaceae</taxon>
        <taxon>Ferrovum</taxon>
    </lineage>
</organism>
<dbReference type="Proteomes" id="UP000075653">
    <property type="component" value="Unassembled WGS sequence"/>
</dbReference>
<dbReference type="AlphaFoldDB" id="A0A149VUU9"/>
<comment type="caution">
    <text evidence="1">The sequence shown here is derived from an EMBL/GenBank/DDBJ whole genome shotgun (WGS) entry which is preliminary data.</text>
</comment>
<reference evidence="1 2" key="1">
    <citation type="submission" date="2016-01" db="EMBL/GenBank/DDBJ databases">
        <title>Genome sequence of the acidophilic iron oxidising Ferrovum strain Z-31.</title>
        <authorList>
            <person name="Poehlein A."/>
            <person name="Ullrich S.R."/>
            <person name="Schloemann M."/>
            <person name="Muehling M."/>
            <person name="Daniel R."/>
        </authorList>
    </citation>
    <scope>NUCLEOTIDE SEQUENCE [LARGE SCALE GENOMIC DNA]</scope>
    <source>
        <strain evidence="1 2">Z-31</strain>
    </source>
</reference>
<accession>A0A149VUU9</accession>
<proteinExistence type="predicted"/>
<sequence>MLVRGNGLPPLLLSDPCNTAKLDEFAQFFLTGQAITNVVVINLTTPFVVLVFDEQGHSNTSHAAASKNILSFLRSSLTQHVFPDISPQVQHMNAGKFLGQTFA</sequence>
<evidence type="ECO:0000313" key="2">
    <source>
        <dbReference type="Proteomes" id="UP000075653"/>
    </source>
</evidence>
<evidence type="ECO:0000313" key="1">
    <source>
        <dbReference type="EMBL" id="KXW56989.1"/>
    </source>
</evidence>